<dbReference type="InterPro" id="IPR001342">
    <property type="entry name" value="HDH_cat"/>
</dbReference>
<dbReference type="EMBL" id="SNRY01011163">
    <property type="protein sequence ID" value="KAA6304866.1"/>
    <property type="molecule type" value="Genomic_DNA"/>
</dbReference>
<sequence>KLDSEFETRRGKLASENKRLRFVAKWEHGNASVGLQEVDSKQPAYDLEGSNNIILLTTERYNDYPMSIKGDGAGAGVTAAGVFADNMSIANV</sequence>
<dbReference type="Gene3D" id="3.40.50.720">
    <property type="entry name" value="NAD(P)-binding Rossmann-like Domain"/>
    <property type="match status" value="1"/>
</dbReference>
<evidence type="ECO:0000259" key="3">
    <source>
        <dbReference type="Pfam" id="PF00742"/>
    </source>
</evidence>
<keyword evidence="1" id="KW-0521">NADP</keyword>
<evidence type="ECO:0000256" key="1">
    <source>
        <dbReference type="ARBA" id="ARBA00022857"/>
    </source>
</evidence>
<name>A0A5J4P678_9ZZZZ</name>
<organism evidence="4">
    <name type="scientific">termite gut metagenome</name>
    <dbReference type="NCBI Taxonomy" id="433724"/>
    <lineage>
        <taxon>unclassified sequences</taxon>
        <taxon>metagenomes</taxon>
        <taxon>organismal metagenomes</taxon>
    </lineage>
</organism>
<comment type="caution">
    <text evidence="4">The sequence shown here is derived from an EMBL/GenBank/DDBJ whole genome shotgun (WGS) entry which is preliminary data.</text>
</comment>
<dbReference type="GO" id="GO:0009067">
    <property type="term" value="P:aspartate family amino acid biosynthetic process"/>
    <property type="evidence" value="ECO:0007669"/>
    <property type="project" value="InterPro"/>
</dbReference>
<reference evidence="4" key="1">
    <citation type="submission" date="2019-03" db="EMBL/GenBank/DDBJ databases">
        <title>Single cell metagenomics reveals metabolic interactions within the superorganism composed of flagellate Streblomastix strix and complex community of Bacteroidetes bacteria on its surface.</title>
        <authorList>
            <person name="Treitli S.C."/>
            <person name="Kolisko M."/>
            <person name="Husnik F."/>
            <person name="Keeling P."/>
            <person name="Hampl V."/>
        </authorList>
    </citation>
    <scope>NUCLEOTIDE SEQUENCE</scope>
    <source>
        <strain evidence="4">STM</strain>
    </source>
</reference>
<accession>A0A5J4P678</accession>
<dbReference type="PANTHER" id="PTHR43070:SF3">
    <property type="entry name" value="HOMOSERINE DEHYDROGENASE"/>
    <property type="match status" value="1"/>
</dbReference>
<keyword evidence="4" id="KW-0418">Kinase</keyword>
<dbReference type="SUPFAM" id="SSF55347">
    <property type="entry name" value="Glyceraldehyde-3-phosphate dehydrogenase-like, C-terminal domain"/>
    <property type="match status" value="1"/>
</dbReference>
<gene>
    <name evidence="4" type="ORF">EZS27_043484</name>
</gene>
<keyword evidence="2" id="KW-0560">Oxidoreductase</keyword>
<dbReference type="InterPro" id="IPR011147">
    <property type="entry name" value="Bifunc_Aspkin/hSer_DH"/>
</dbReference>
<dbReference type="PANTHER" id="PTHR43070">
    <property type="match status" value="1"/>
</dbReference>
<keyword evidence="4" id="KW-0808">Transferase</keyword>
<protein>
    <submittedName>
        <fullName evidence="4">Bifunctional aspartokinase/homoserine dehydrogenase 1</fullName>
    </submittedName>
</protein>
<evidence type="ECO:0000313" key="4">
    <source>
        <dbReference type="EMBL" id="KAA6304866.1"/>
    </source>
</evidence>
<dbReference type="GO" id="GO:0004412">
    <property type="term" value="F:homoserine dehydrogenase activity"/>
    <property type="evidence" value="ECO:0007669"/>
    <property type="project" value="InterPro"/>
</dbReference>
<dbReference type="Pfam" id="PF00742">
    <property type="entry name" value="Homoserine_dh"/>
    <property type="match status" value="1"/>
</dbReference>
<evidence type="ECO:0000256" key="2">
    <source>
        <dbReference type="ARBA" id="ARBA00023002"/>
    </source>
</evidence>
<proteinExistence type="predicted"/>
<dbReference type="AlphaFoldDB" id="A0A5J4P678"/>
<feature type="non-terminal residue" evidence="4">
    <location>
        <position position="1"/>
    </location>
</feature>
<feature type="domain" description="Homoserine dehydrogenase catalytic" evidence="3">
    <location>
        <begin position="13"/>
        <end position="85"/>
    </location>
</feature>
<dbReference type="GO" id="GO:0016301">
    <property type="term" value="F:kinase activity"/>
    <property type="evidence" value="ECO:0007669"/>
    <property type="project" value="UniProtKB-KW"/>
</dbReference>
<dbReference type="Gene3D" id="3.30.360.10">
    <property type="entry name" value="Dihydrodipicolinate Reductase, domain 2"/>
    <property type="match status" value="1"/>
</dbReference>